<evidence type="ECO:0000256" key="1">
    <source>
        <dbReference type="SAM" id="MobiDB-lite"/>
    </source>
</evidence>
<protein>
    <submittedName>
        <fullName evidence="2">Uncharacterized protein</fullName>
    </submittedName>
</protein>
<feature type="compositionally biased region" description="Basic and acidic residues" evidence="1">
    <location>
        <begin position="344"/>
        <end position="356"/>
    </location>
</feature>
<organism evidence="2">
    <name type="scientific">Ixodes ricinus</name>
    <name type="common">Common tick</name>
    <name type="synonym">Acarus ricinus</name>
    <dbReference type="NCBI Taxonomy" id="34613"/>
    <lineage>
        <taxon>Eukaryota</taxon>
        <taxon>Metazoa</taxon>
        <taxon>Ecdysozoa</taxon>
        <taxon>Arthropoda</taxon>
        <taxon>Chelicerata</taxon>
        <taxon>Arachnida</taxon>
        <taxon>Acari</taxon>
        <taxon>Parasitiformes</taxon>
        <taxon>Ixodida</taxon>
        <taxon>Ixodoidea</taxon>
        <taxon>Ixodidae</taxon>
        <taxon>Ixodinae</taxon>
        <taxon>Ixodes</taxon>
    </lineage>
</organism>
<reference evidence="2" key="1">
    <citation type="journal article" date="2018" name="PLoS Negl. Trop. Dis.">
        <title>Sialome diversity of ticks revealed by RNAseq of single tick salivary glands.</title>
        <authorList>
            <person name="Perner J."/>
            <person name="Kropackova S."/>
            <person name="Kopacek P."/>
            <person name="Ribeiro J.M."/>
        </authorList>
    </citation>
    <scope>NUCLEOTIDE SEQUENCE</scope>
    <source>
        <strain evidence="2">Siblings of single egg batch collected in Ceske Budejovice</strain>
        <tissue evidence="2">Salivary glands</tissue>
    </source>
</reference>
<feature type="compositionally biased region" description="Basic residues" evidence="1">
    <location>
        <begin position="357"/>
        <end position="368"/>
    </location>
</feature>
<dbReference type="EMBL" id="GEGO01001608">
    <property type="protein sequence ID" value="JAR93796.1"/>
    <property type="molecule type" value="Transcribed_RNA"/>
</dbReference>
<feature type="region of interest" description="Disordered" evidence="1">
    <location>
        <begin position="476"/>
        <end position="497"/>
    </location>
</feature>
<dbReference type="AlphaFoldDB" id="A0A147BSP5"/>
<evidence type="ECO:0000313" key="2">
    <source>
        <dbReference type="EMBL" id="JAR93796.1"/>
    </source>
</evidence>
<feature type="region of interest" description="Disordered" evidence="1">
    <location>
        <begin position="85"/>
        <end position="124"/>
    </location>
</feature>
<proteinExistence type="predicted"/>
<feature type="compositionally biased region" description="Low complexity" evidence="1">
    <location>
        <begin position="85"/>
        <end position="110"/>
    </location>
</feature>
<name>A0A147BSP5_IXORI</name>
<accession>A0A147BSP5</accession>
<sequence>MAAAARLALVAARTAQLHLHNVRSSPVQPHAPVAAVTAPGGVHQQLRPALLARSQGVATHRQVQVTPGPPHVQGQVAQLVQGVTSQRPPAPALGQPLGPRAGLLPGRPARTQQHGARTLPGTGEAVAGGVPRLGHGGLPRGGRLLVHKAAELVLVRLGSLVVELAHQVAQGALLPGTQAGQLLFPALRALDIGTSLEAEQQPSGVRAGLHAGGRLAALTMALAVLEGEGPFEGAGHGGAPQPEQRVEQGVPRELPAHRLVSAVRRAEGRLFVLQHVGVFGTYPDALQAVGVRDFDEELVVVGLPAGPLGGDVGAPNPDRLRLALLEPVTAPLGWELTLPAAAADDERQSDAAAEQRRQRRPPSRRRIGGRTANTPFTTALHDAVRAVGARRFGARRFGARRFRAACRAPAPLLGPPRRRREALFGPRTASIAHSADSPLQGSLPGGPLKTDGPVPLTMDDRRLRLVPPIARRCIRTRSSQSSSLRKHGWHGHGSTDHSLEAQRYGLQHGRTGTPQTTTKNNSRVMRISIAI</sequence>
<feature type="region of interest" description="Disordered" evidence="1">
    <location>
        <begin position="431"/>
        <end position="458"/>
    </location>
</feature>
<feature type="region of interest" description="Disordered" evidence="1">
    <location>
        <begin position="340"/>
        <end position="373"/>
    </location>
</feature>